<keyword evidence="6 8" id="KW-0411">Iron-sulfur</keyword>
<evidence type="ECO:0000256" key="1">
    <source>
        <dbReference type="ARBA" id="ARBA00022485"/>
    </source>
</evidence>
<keyword evidence="2 8" id="KW-0949">S-adenosyl-L-methionine</keyword>
<dbReference type="Pfam" id="PF04055">
    <property type="entry name" value="Radical_SAM"/>
    <property type="match status" value="1"/>
</dbReference>
<keyword evidence="3 8" id="KW-0479">Metal-binding</keyword>
<keyword evidence="7 8" id="KW-0456">Lyase</keyword>
<dbReference type="CDD" id="cd01335">
    <property type="entry name" value="Radical_SAM"/>
    <property type="match status" value="1"/>
</dbReference>
<keyword evidence="1 8" id="KW-0004">4Fe-4S</keyword>
<feature type="binding site" evidence="8">
    <location>
        <position position="40"/>
    </location>
    <ligand>
        <name>Mg(2+)</name>
        <dbReference type="ChEBI" id="CHEBI:18420"/>
    </ligand>
</feature>
<dbReference type="SFLD" id="SFLDS00029">
    <property type="entry name" value="Radical_SAM"/>
    <property type="match status" value="1"/>
</dbReference>
<keyword evidence="5 8" id="KW-0408">Iron</keyword>
<evidence type="ECO:0000256" key="6">
    <source>
        <dbReference type="ARBA" id="ARBA00023014"/>
    </source>
</evidence>
<dbReference type="InterPro" id="IPR013785">
    <property type="entry name" value="Aldolase_TIM"/>
</dbReference>
<dbReference type="EC" id="4.3.99.3" evidence="8"/>
<feature type="binding site" evidence="8">
    <location>
        <begin position="12"/>
        <end position="14"/>
    </location>
    <ligand>
        <name>substrate</name>
    </ligand>
</feature>
<organism evidence="10 11">
    <name type="scientific">Pelotomaculum schinkii</name>
    <dbReference type="NCBI Taxonomy" id="78350"/>
    <lineage>
        <taxon>Bacteria</taxon>
        <taxon>Bacillati</taxon>
        <taxon>Bacillota</taxon>
        <taxon>Clostridia</taxon>
        <taxon>Eubacteriales</taxon>
        <taxon>Desulfotomaculaceae</taxon>
        <taxon>Pelotomaculum</taxon>
    </lineage>
</organism>
<feature type="binding site" evidence="8">
    <location>
        <position position="90"/>
    </location>
    <ligand>
        <name>substrate</name>
    </ligand>
</feature>
<comment type="similarity">
    <text evidence="8">Belongs to the radical SAM superfamily. 7-carboxy-7-deazaguanine synthase family.</text>
</comment>
<keyword evidence="8" id="KW-0671">Queuosine biosynthesis</keyword>
<dbReference type="EMBL" id="QFGA01000001">
    <property type="protein sequence ID" value="TEB06915.1"/>
    <property type="molecule type" value="Genomic_DNA"/>
</dbReference>
<dbReference type="PIRSF" id="PIRSF000370">
    <property type="entry name" value="QueE"/>
    <property type="match status" value="1"/>
</dbReference>
<evidence type="ECO:0000313" key="10">
    <source>
        <dbReference type="EMBL" id="TEB06915.1"/>
    </source>
</evidence>
<keyword evidence="11" id="KW-1185">Reference proteome</keyword>
<dbReference type="UniPathway" id="UPA00391"/>
<comment type="subunit">
    <text evidence="8">Homodimer.</text>
</comment>
<proteinExistence type="inferred from homology"/>
<dbReference type="PROSITE" id="PS51918">
    <property type="entry name" value="RADICAL_SAM"/>
    <property type="match status" value="1"/>
</dbReference>
<accession>A0A4Y7RD11</accession>
<feature type="binding site" evidence="8">
    <location>
        <begin position="37"/>
        <end position="39"/>
    </location>
    <ligand>
        <name>S-adenosyl-L-methionine</name>
        <dbReference type="ChEBI" id="CHEBI:59789"/>
    </ligand>
</feature>
<dbReference type="Gene3D" id="3.20.20.70">
    <property type="entry name" value="Aldolase class I"/>
    <property type="match status" value="1"/>
</dbReference>
<keyword evidence="4 8" id="KW-0460">Magnesium</keyword>
<evidence type="ECO:0000256" key="4">
    <source>
        <dbReference type="ARBA" id="ARBA00022842"/>
    </source>
</evidence>
<comment type="function">
    <text evidence="8">Catalyzes the complex heterocyclic radical-mediated conversion of 6-carboxy-5,6,7,8-tetrahydropterin (CPH4) to 7-carboxy-7-deazaguanine (CDG), a step common to the biosynthetic pathways of all 7-deazapurine-containing compounds.</text>
</comment>
<evidence type="ECO:0000256" key="2">
    <source>
        <dbReference type="ARBA" id="ARBA00022691"/>
    </source>
</evidence>
<comment type="cofactor">
    <cofactor evidence="8">
        <name>[4Fe-4S] cluster</name>
        <dbReference type="ChEBI" id="CHEBI:49883"/>
    </cofactor>
    <text evidence="8">Binds 1 [4Fe-4S] cluster. The cluster is coordinated with 3 cysteines and an exchangeable S-adenosyl-L-methionine.</text>
</comment>
<evidence type="ECO:0000256" key="7">
    <source>
        <dbReference type="ARBA" id="ARBA00023239"/>
    </source>
</evidence>
<evidence type="ECO:0000256" key="5">
    <source>
        <dbReference type="ARBA" id="ARBA00023004"/>
    </source>
</evidence>
<dbReference type="InterPro" id="IPR007197">
    <property type="entry name" value="rSAM"/>
</dbReference>
<comment type="caution">
    <text evidence="8">Lacks conserved residue(s) required for the propagation of feature annotation.</text>
</comment>
<feature type="binding site" evidence="8">
    <location>
        <position position="35"/>
    </location>
    <ligand>
        <name>[4Fe-4S] cluster</name>
        <dbReference type="ChEBI" id="CHEBI:49883"/>
        <note>4Fe-4S-S-AdoMet</note>
    </ligand>
</feature>
<feature type="domain" description="Radical SAM core" evidence="9">
    <location>
        <begin position="18"/>
        <end position="244"/>
    </location>
</feature>
<dbReference type="GO" id="GO:0000287">
    <property type="term" value="F:magnesium ion binding"/>
    <property type="evidence" value="ECO:0007669"/>
    <property type="project" value="UniProtKB-UniRule"/>
</dbReference>
<dbReference type="RefSeq" id="WP_134218469.1">
    <property type="nucleotide sequence ID" value="NZ_QFGA01000001.1"/>
</dbReference>
<dbReference type="GO" id="GO:1904047">
    <property type="term" value="F:S-adenosyl-L-methionine binding"/>
    <property type="evidence" value="ECO:0007669"/>
    <property type="project" value="UniProtKB-UniRule"/>
</dbReference>
<evidence type="ECO:0000256" key="3">
    <source>
        <dbReference type="ARBA" id="ARBA00022723"/>
    </source>
</evidence>
<comment type="cofactor">
    <cofactor evidence="8">
        <name>Mg(2+)</name>
        <dbReference type="ChEBI" id="CHEBI:18420"/>
    </cofactor>
</comment>
<name>A0A4Y7RD11_9FIRM</name>
<dbReference type="GO" id="GO:0016840">
    <property type="term" value="F:carbon-nitrogen lyase activity"/>
    <property type="evidence" value="ECO:0007669"/>
    <property type="project" value="UniProtKB-UniRule"/>
</dbReference>
<evidence type="ECO:0000313" key="11">
    <source>
        <dbReference type="Proteomes" id="UP000298324"/>
    </source>
</evidence>
<dbReference type="InterPro" id="IPR024924">
    <property type="entry name" value="7-CO-7-deazaguanine_synth-like"/>
</dbReference>
<evidence type="ECO:0000256" key="8">
    <source>
        <dbReference type="HAMAP-Rule" id="MF_00917"/>
    </source>
</evidence>
<dbReference type="GO" id="GO:0008616">
    <property type="term" value="P:tRNA queuosine(34) biosynthetic process"/>
    <property type="evidence" value="ECO:0007669"/>
    <property type="project" value="UniProtKB-UniRule"/>
</dbReference>
<dbReference type="GO" id="GO:0051539">
    <property type="term" value="F:4 iron, 4 sulfur cluster binding"/>
    <property type="evidence" value="ECO:0007669"/>
    <property type="project" value="UniProtKB-UniRule"/>
</dbReference>
<feature type="binding site" evidence="8">
    <location>
        <position position="31"/>
    </location>
    <ligand>
        <name>[4Fe-4S] cluster</name>
        <dbReference type="ChEBI" id="CHEBI:49883"/>
        <note>4Fe-4S-S-AdoMet</note>
    </ligand>
</feature>
<dbReference type="SUPFAM" id="SSF102114">
    <property type="entry name" value="Radical SAM enzymes"/>
    <property type="match status" value="1"/>
</dbReference>
<dbReference type="InterPro" id="IPR058240">
    <property type="entry name" value="rSAM_sf"/>
</dbReference>
<reference evidence="10 11" key="1">
    <citation type="journal article" date="2018" name="Environ. Microbiol.">
        <title>Novel energy conservation strategies and behaviour of Pelotomaculum schinkii driving syntrophic propionate catabolism.</title>
        <authorList>
            <person name="Hidalgo-Ahumada C.A.P."/>
            <person name="Nobu M.K."/>
            <person name="Narihiro T."/>
            <person name="Tamaki H."/>
            <person name="Liu W.T."/>
            <person name="Kamagata Y."/>
            <person name="Stams A.J.M."/>
            <person name="Imachi H."/>
            <person name="Sousa D.Z."/>
        </authorList>
    </citation>
    <scope>NUCLEOTIDE SEQUENCE [LARGE SCALE GENOMIC DNA]</scope>
    <source>
        <strain evidence="10 11">HH</strain>
    </source>
</reference>
<comment type="pathway">
    <text evidence="8">Purine metabolism; 7-cyano-7-deazaguanine biosynthesis.</text>
</comment>
<dbReference type="Proteomes" id="UP000298324">
    <property type="component" value="Unassembled WGS sequence"/>
</dbReference>
<feature type="binding site" evidence="8">
    <location>
        <position position="92"/>
    </location>
    <ligand>
        <name>S-adenosyl-L-methionine</name>
        <dbReference type="ChEBI" id="CHEBI:59789"/>
    </ligand>
</feature>
<dbReference type="PANTHER" id="PTHR42836">
    <property type="entry name" value="7-CARBOXY-7-DEAZAGUANINE SYNTHASE"/>
    <property type="match status" value="1"/>
</dbReference>
<feature type="binding site" evidence="8">
    <location>
        <position position="38"/>
    </location>
    <ligand>
        <name>[4Fe-4S] cluster</name>
        <dbReference type="ChEBI" id="CHEBI:49883"/>
        <note>4Fe-4S-S-AdoMet</note>
    </ligand>
</feature>
<protein>
    <recommendedName>
        <fullName evidence="8">7-carboxy-7-deazaguanine synthase</fullName>
        <shortName evidence="8">CDG synthase</shortName>
        <ecNumber evidence="8">4.3.99.3</ecNumber>
    </recommendedName>
    <alternativeName>
        <fullName evidence="8">Queuosine biosynthesis protein QueE</fullName>
    </alternativeName>
</protein>
<comment type="caution">
    <text evidence="10">The sequence shown here is derived from an EMBL/GenBank/DDBJ whole genome shotgun (WGS) entry which is preliminary data.</text>
</comment>
<comment type="cofactor">
    <cofactor evidence="8">
        <name>S-adenosyl-L-methionine</name>
        <dbReference type="ChEBI" id="CHEBI:59789"/>
    </cofactor>
    <text evidence="8">Binds 1 S-adenosyl-L-methionine per subunit.</text>
</comment>
<dbReference type="PANTHER" id="PTHR42836:SF1">
    <property type="entry name" value="7-CARBOXY-7-DEAZAGUANINE SYNTHASE"/>
    <property type="match status" value="1"/>
</dbReference>
<feature type="binding site" evidence="8">
    <location>
        <position position="27"/>
    </location>
    <ligand>
        <name>substrate</name>
    </ligand>
</feature>
<comment type="catalytic activity">
    <reaction evidence="8">
        <text>6-carboxy-5,6,7,8-tetrahydropterin + H(+) = 7-carboxy-7-carbaguanine + NH4(+)</text>
        <dbReference type="Rhea" id="RHEA:27974"/>
        <dbReference type="ChEBI" id="CHEBI:15378"/>
        <dbReference type="ChEBI" id="CHEBI:28938"/>
        <dbReference type="ChEBI" id="CHEBI:61032"/>
        <dbReference type="ChEBI" id="CHEBI:61036"/>
        <dbReference type="EC" id="4.3.99.3"/>
    </reaction>
</comment>
<dbReference type="AlphaFoldDB" id="A0A4Y7RD11"/>
<evidence type="ECO:0000259" key="9">
    <source>
        <dbReference type="PROSITE" id="PS51918"/>
    </source>
</evidence>
<dbReference type="HAMAP" id="MF_00917">
    <property type="entry name" value="QueE"/>
    <property type="match status" value="1"/>
</dbReference>
<gene>
    <name evidence="8 10" type="primary">queE</name>
    <name evidence="10" type="ORF">Psch_00449</name>
</gene>
<sequence length="244" mass="26549">MAVPVTEIFSSVQGEGLLVGRRQIFIRLYGCNLRCSYCDTVLTEEPAFCRVETAPGCGIFEYLPNPLGIEEIVKVLEGLAVGLHHSISLTGGEPLLHSNIIRELAPALRGSRRGIYLETNGTLPDELSRVIDLVDMVAMDFKLPSVSGLPPLWSKHGRFLEIAATKETYVKVVVAEQTPSREIEMAAGLIKSTAPGVPLVIQPLTTKGAMGISPARLSLLQRQALKVLDDVRVIPQTHKLMGML</sequence>